<dbReference type="SUPFAM" id="SSF57903">
    <property type="entry name" value="FYVE/PHD zinc finger"/>
    <property type="match status" value="1"/>
</dbReference>
<dbReference type="Ensembl" id="ENSCHIT00000015329.1">
    <property type="protein sequence ID" value="ENSCHIP00000007584.1"/>
    <property type="gene ID" value="ENSCHIG00000010933.1"/>
</dbReference>
<feature type="region of interest" description="Disordered" evidence="10">
    <location>
        <begin position="775"/>
        <end position="856"/>
    </location>
</feature>
<feature type="compositionally biased region" description="Low complexity" evidence="10">
    <location>
        <begin position="570"/>
        <end position="582"/>
    </location>
</feature>
<feature type="compositionally biased region" description="Low complexity" evidence="10">
    <location>
        <begin position="661"/>
        <end position="680"/>
    </location>
</feature>
<dbReference type="Gene3D" id="3.30.40.10">
    <property type="entry name" value="Zinc/RING finger domain, C3HC4 (zinc finger)"/>
    <property type="match status" value="2"/>
</dbReference>
<feature type="compositionally biased region" description="Low complexity" evidence="10">
    <location>
        <begin position="211"/>
        <end position="222"/>
    </location>
</feature>
<dbReference type="InterPro" id="IPR049781">
    <property type="entry name" value="AF10/AF17_PHD"/>
</dbReference>
<evidence type="ECO:0000256" key="7">
    <source>
        <dbReference type="ARBA" id="ARBA00023242"/>
    </source>
</evidence>
<feature type="compositionally biased region" description="Basic residues" evidence="10">
    <location>
        <begin position="464"/>
        <end position="482"/>
    </location>
</feature>
<dbReference type="PANTHER" id="PTHR13793:SF93">
    <property type="entry name" value="PROTEIN AF-10"/>
    <property type="match status" value="1"/>
</dbReference>
<dbReference type="PROSITE" id="PS50016">
    <property type="entry name" value="ZF_PHD_2"/>
    <property type="match status" value="2"/>
</dbReference>
<dbReference type="FunFam" id="3.30.40.10:FF:000042">
    <property type="entry name" value="protein AF-10 isoform X1"/>
    <property type="match status" value="1"/>
</dbReference>
<accession>A0A452E6D2</accession>
<dbReference type="SMART" id="SM00249">
    <property type="entry name" value="PHD"/>
    <property type="match status" value="2"/>
</dbReference>
<dbReference type="CDD" id="cd15574">
    <property type="entry name" value="PHD_AF10_AF17"/>
    <property type="match status" value="1"/>
</dbReference>
<feature type="region of interest" description="Disordered" evidence="10">
    <location>
        <begin position="206"/>
        <end position="260"/>
    </location>
</feature>
<evidence type="ECO:0000256" key="6">
    <source>
        <dbReference type="ARBA" id="ARBA00022833"/>
    </source>
</evidence>
<reference evidence="13" key="2">
    <citation type="submission" date="2025-08" db="UniProtKB">
        <authorList>
            <consortium name="Ensembl"/>
        </authorList>
    </citation>
    <scope>IDENTIFICATION</scope>
</reference>
<evidence type="ECO:0000256" key="3">
    <source>
        <dbReference type="ARBA" id="ARBA00022723"/>
    </source>
</evidence>
<evidence type="ECO:0000256" key="2">
    <source>
        <dbReference type="ARBA" id="ARBA00022553"/>
    </source>
</evidence>
<feature type="compositionally biased region" description="Polar residues" evidence="10">
    <location>
        <begin position="650"/>
        <end position="660"/>
    </location>
</feature>
<sequence>MVSSDRPVSLEDEVSHSMKEMIGGCCVCSDERGWAENPLVYCDGHGCSVAVHQACYGIVQVPTGPWFCRKCESQERAARVRCELCPHKDGALKRTDNGGWAHVVCALYIPEVQFANVSTMEPIVLQSVPHDRYNKTCYICDEQGRESKAATGACMTCNKHGCRQAFHVTCAQFAGLLCEEEGNGADNVQYCGYCKYHFSKLKKSKRGSNRSYDQSLSDSSSHSQDKHHEKEKKKYKEKDKHKQKHKKQPEPSPALVPSLTVTTEKTYTSTSSNSISGSLKRLEDTAARFTNANFQEVSAHTTSAKDVSEARGSEGKGKKSSAHSSGQRGRKPGGRNPGTTVSAASPFQQGSFSGTPGSVKSSSGSSVQSPQDFLSFTDSDLRNDSYTHSQQSSSTKDVHKGESGSQEGGVNSFSSIIGLPSASAVISQPKSFENSPGDLGNSSLPTAGYKRAQTSGIEEEAVKEKKRKGNKQSKHGPGRPKGNKNQENVSHLSVSSASPTSSVASAAGSVTSSSLQKSPTPLRNGSVQSLSVGSSPLGSEISMQYRHDGACPTTSIYNSSDVAVSFPNVVSGSGSSTPVSSSHLPQQPSGHLQQVGALSPSAGSSAPSAVAATQANTLSGSSLNQASSHMYGNRLNSASSMAALIAQSENNQTDQDLGDNSRSLAGRGSSPRGSLSPRSPVSNLQIRYDQPGNSSLENLPPVAASIEQLLERQWSEGQQFLLEQGTPSDILGMLKSLHQLQVENRRLEEQIKNLTAKKERLQLLNAQLSVPFPTITANPSPSHQMHAFSAQNAPTTDSLNSSKSPHLGNSFLPDNSLPVLNQDLTSSGQSTSSSSALSTPPPAGQSPAQQGSGVSGVQQVNGVTVGALASGMPTVTSTIPAVPGVGGIIGALPGNQLAINGIVGALNGVIQTPVTISQNPTPLTHTTVPPNATHPMPATLTNSASGLGLLSDQQRQIFLHQQQFQQLLNSQQLTPTMEMMLDKKQIQAVFLFKFRMGRKAVETTLNVNNAFGPGTANRCTVQWWFEKSFKGDESLEDEEHSSQPSKVDNDQLRANIEADPLKTKREFAEELNVSHSTVVQHLKQIGKVKKLHKWVPHELTENLKDCCFEVSSSLILCNSNKPFLDLIVMCSEKWIVYDNWQ</sequence>
<evidence type="ECO:0000256" key="4">
    <source>
        <dbReference type="ARBA" id="ARBA00022737"/>
    </source>
</evidence>
<gene>
    <name evidence="13" type="primary">MLLT10</name>
</gene>
<dbReference type="CDD" id="cd15708">
    <property type="entry name" value="ePHD_AF10"/>
    <property type="match status" value="1"/>
</dbReference>
<dbReference type="Bgee" id="ENSCHIG00000010933">
    <property type="expression patterns" value="Expressed in thymus and 17 other cell types or tissues"/>
</dbReference>
<keyword evidence="2" id="KW-0597">Phosphoprotein</keyword>
<feature type="compositionally biased region" description="Polar residues" evidence="10">
    <location>
        <begin position="583"/>
        <end position="592"/>
    </location>
</feature>
<dbReference type="InterPro" id="IPR011011">
    <property type="entry name" value="Znf_FYVE_PHD"/>
</dbReference>
<keyword evidence="5 8" id="KW-0863">Zinc-finger</keyword>
<feature type="region of interest" description="Disordered" evidence="10">
    <location>
        <begin position="570"/>
        <end position="610"/>
    </location>
</feature>
<dbReference type="InterPro" id="IPR001965">
    <property type="entry name" value="Znf_PHD"/>
</dbReference>
<evidence type="ECO:0000256" key="10">
    <source>
        <dbReference type="SAM" id="MobiDB-lite"/>
    </source>
</evidence>
<feature type="region of interest" description="Disordered" evidence="10">
    <location>
        <begin position="427"/>
        <end position="533"/>
    </location>
</feature>
<keyword evidence="6" id="KW-0862">Zinc</keyword>
<protein>
    <submittedName>
        <fullName evidence="13">MLLT10 histone lysine methyltransferase DOT1L cofactor</fullName>
    </submittedName>
</protein>
<feature type="compositionally biased region" description="Basic and acidic residues" evidence="10">
    <location>
        <begin position="223"/>
        <end position="240"/>
    </location>
</feature>
<feature type="domain" description="PHD-type" evidence="11">
    <location>
        <begin position="134"/>
        <end position="197"/>
    </location>
</feature>
<feature type="compositionally biased region" description="Polar residues" evidence="10">
    <location>
        <begin position="775"/>
        <end position="804"/>
    </location>
</feature>
<feature type="region of interest" description="Disordered" evidence="10">
    <location>
        <begin position="297"/>
        <end position="415"/>
    </location>
</feature>
<dbReference type="GeneTree" id="ENSGT00940000157711"/>
<feature type="compositionally biased region" description="Low complexity" evidence="10">
    <location>
        <begin position="845"/>
        <end position="856"/>
    </location>
</feature>
<feature type="compositionally biased region" description="Low complexity" evidence="10">
    <location>
        <begin position="489"/>
        <end position="514"/>
    </location>
</feature>
<feature type="region of interest" description="Disordered" evidence="10">
    <location>
        <begin position="650"/>
        <end position="697"/>
    </location>
</feature>
<dbReference type="GO" id="GO:0008270">
    <property type="term" value="F:zinc ion binding"/>
    <property type="evidence" value="ECO:0007669"/>
    <property type="project" value="UniProtKB-KW"/>
</dbReference>
<feature type="compositionally biased region" description="Polar residues" evidence="10">
    <location>
        <begin position="386"/>
        <end position="395"/>
    </location>
</feature>
<dbReference type="Pfam" id="PF13832">
    <property type="entry name" value="zf-HC5HC2H_2"/>
    <property type="match status" value="1"/>
</dbReference>
<dbReference type="GO" id="GO:0006357">
    <property type="term" value="P:regulation of transcription by RNA polymerase II"/>
    <property type="evidence" value="ECO:0007669"/>
    <property type="project" value="TreeGrafter"/>
</dbReference>
<dbReference type="InterPro" id="IPR019786">
    <property type="entry name" value="Zinc_finger_PHD-type_CS"/>
</dbReference>
<feature type="domain" description="PHD-type" evidence="11">
    <location>
        <begin position="22"/>
        <end position="74"/>
    </location>
</feature>
<feature type="compositionally biased region" description="Low complexity" evidence="10">
    <location>
        <begin position="351"/>
        <end position="371"/>
    </location>
</feature>
<keyword evidence="3" id="KW-0479">Metal-binding</keyword>
<dbReference type="InterPro" id="IPR050701">
    <property type="entry name" value="Histone_Mod_Regulator"/>
</dbReference>
<feature type="compositionally biased region" description="Polar residues" evidence="10">
    <location>
        <begin position="681"/>
        <end position="697"/>
    </location>
</feature>
<keyword evidence="4" id="KW-0677">Repeat</keyword>
<feature type="compositionally biased region" description="Low complexity" evidence="10">
    <location>
        <begin position="595"/>
        <end position="610"/>
    </location>
</feature>
<evidence type="ECO:0000256" key="1">
    <source>
        <dbReference type="ARBA" id="ARBA00004123"/>
    </source>
</evidence>
<feature type="compositionally biased region" description="Basic and acidic residues" evidence="10">
    <location>
        <begin position="306"/>
        <end position="317"/>
    </location>
</feature>
<dbReference type="PROSITE" id="PS51805">
    <property type="entry name" value="EPHD"/>
    <property type="match status" value="1"/>
</dbReference>
<evidence type="ECO:0000256" key="5">
    <source>
        <dbReference type="ARBA" id="ARBA00022771"/>
    </source>
</evidence>
<dbReference type="GO" id="GO:0031491">
    <property type="term" value="F:nucleosome binding"/>
    <property type="evidence" value="ECO:0007669"/>
    <property type="project" value="TreeGrafter"/>
</dbReference>
<dbReference type="CDD" id="cd20901">
    <property type="entry name" value="CC_AF10"/>
    <property type="match status" value="1"/>
</dbReference>
<dbReference type="InterPro" id="IPR049775">
    <property type="entry name" value="AF10_ePHD"/>
</dbReference>
<dbReference type="InterPro" id="IPR034732">
    <property type="entry name" value="EPHD"/>
</dbReference>
<dbReference type="Proteomes" id="UP000291000">
    <property type="component" value="Chromosome 13"/>
</dbReference>
<dbReference type="FunFam" id="3.30.40.10:FF:000053">
    <property type="entry name" value="protein AF-10 isoform X2"/>
    <property type="match status" value="1"/>
</dbReference>
<evidence type="ECO:0000313" key="13">
    <source>
        <dbReference type="Ensembl" id="ENSCHIP00000007584.1"/>
    </source>
</evidence>
<dbReference type="InterPro" id="IPR049773">
    <property type="entry name" value="AF10-like_CC"/>
</dbReference>
<proteinExistence type="predicted"/>
<feature type="compositionally biased region" description="Polar residues" evidence="10">
    <location>
        <begin position="403"/>
        <end position="415"/>
    </location>
</feature>
<name>A0A452E6D2_CAPHI</name>
<keyword evidence="14" id="KW-1185">Reference proteome</keyword>
<feature type="coiled-coil region" evidence="9">
    <location>
        <begin position="730"/>
        <end position="767"/>
    </location>
</feature>
<evidence type="ECO:0000259" key="12">
    <source>
        <dbReference type="PROSITE" id="PS51805"/>
    </source>
</evidence>
<dbReference type="AlphaFoldDB" id="A0A452E6D2"/>
<dbReference type="PROSITE" id="PS01359">
    <property type="entry name" value="ZF_PHD_1"/>
    <property type="match status" value="1"/>
</dbReference>
<feature type="compositionally biased region" description="Low complexity" evidence="10">
    <location>
        <begin position="824"/>
        <end position="838"/>
    </location>
</feature>
<feature type="compositionally biased region" description="Polar residues" evidence="10">
    <location>
        <begin position="337"/>
        <end position="350"/>
    </location>
</feature>
<evidence type="ECO:0000256" key="9">
    <source>
        <dbReference type="SAM" id="Coils"/>
    </source>
</evidence>
<dbReference type="PANTHER" id="PTHR13793">
    <property type="entry name" value="PHD FINGER PROTEINS"/>
    <property type="match status" value="1"/>
</dbReference>
<dbReference type="GO" id="GO:0005634">
    <property type="term" value="C:nucleus"/>
    <property type="evidence" value="ECO:0007669"/>
    <property type="project" value="UniProtKB-SubCell"/>
</dbReference>
<keyword evidence="9" id="KW-0175">Coiled coil</keyword>
<dbReference type="Gene3D" id="1.10.10.10">
    <property type="entry name" value="Winged helix-like DNA-binding domain superfamily/Winged helix DNA-binding domain"/>
    <property type="match status" value="1"/>
</dbReference>
<keyword evidence="7" id="KW-0539">Nucleus</keyword>
<dbReference type="InterPro" id="IPR013083">
    <property type="entry name" value="Znf_RING/FYVE/PHD"/>
</dbReference>
<reference evidence="13" key="3">
    <citation type="submission" date="2025-09" db="UniProtKB">
        <authorList>
            <consortium name="Ensembl"/>
        </authorList>
    </citation>
    <scope>IDENTIFICATION</scope>
</reference>
<organism evidence="13 14">
    <name type="scientific">Capra hircus</name>
    <name type="common">Goat</name>
    <dbReference type="NCBI Taxonomy" id="9925"/>
    <lineage>
        <taxon>Eukaryota</taxon>
        <taxon>Metazoa</taxon>
        <taxon>Chordata</taxon>
        <taxon>Craniata</taxon>
        <taxon>Vertebrata</taxon>
        <taxon>Euteleostomi</taxon>
        <taxon>Mammalia</taxon>
        <taxon>Eutheria</taxon>
        <taxon>Laurasiatheria</taxon>
        <taxon>Artiodactyla</taxon>
        <taxon>Ruminantia</taxon>
        <taxon>Pecora</taxon>
        <taxon>Bovidae</taxon>
        <taxon>Caprinae</taxon>
        <taxon>Capra</taxon>
    </lineage>
</organism>
<dbReference type="InterPro" id="IPR019787">
    <property type="entry name" value="Znf_PHD-finger"/>
</dbReference>
<evidence type="ECO:0000259" key="11">
    <source>
        <dbReference type="PROSITE" id="PS50016"/>
    </source>
</evidence>
<feature type="domain" description="PHD-type" evidence="12">
    <location>
        <begin position="79"/>
        <end position="198"/>
    </location>
</feature>
<dbReference type="InterPro" id="IPR036388">
    <property type="entry name" value="WH-like_DNA-bd_sf"/>
</dbReference>
<feature type="compositionally biased region" description="Polar residues" evidence="10">
    <location>
        <begin position="427"/>
        <end position="445"/>
    </location>
</feature>
<comment type="subcellular location">
    <subcellularLocation>
        <location evidence="1">Nucleus</location>
    </subcellularLocation>
</comment>
<dbReference type="Gene3D" id="1.10.10.1450">
    <property type="match status" value="1"/>
</dbReference>
<reference evidence="13 14" key="1">
    <citation type="submission" date="2016-04" db="EMBL/GenBank/DDBJ databases">
        <title>Polished mammalian reference genomes with single-molecule sequencing and chromosome conformation capture applied to the Capra hircus genome.</title>
        <authorList>
            <person name="Bickhart D.M."/>
            <person name="Koren S."/>
            <person name="Rosen B."/>
            <person name="Hastie A."/>
            <person name="Liachko I."/>
            <person name="Sullivan S.T."/>
            <person name="Burton J."/>
            <person name="Sayre B.L."/>
            <person name="Huson H.J."/>
            <person name="Lee J."/>
            <person name="Lam E."/>
            <person name="Kelley C.M."/>
            <person name="Hutchison J.L."/>
            <person name="Zhou Y."/>
            <person name="Sun J."/>
            <person name="Crisa A."/>
            <person name="Schwartz J.C."/>
            <person name="Hammond J.A."/>
            <person name="Schroeder S.G."/>
            <person name="Liu G.E."/>
            <person name="Dunham M."/>
            <person name="Shendure J."/>
            <person name="Sonstegard T.S."/>
            <person name="Phillippy A.M."/>
            <person name="Van Tassell C.P."/>
            <person name="Smith T.P."/>
        </authorList>
    </citation>
    <scope>NUCLEOTIDE SEQUENCE [LARGE SCALE GENOMIC DNA]</scope>
</reference>
<dbReference type="Pfam" id="PF13831">
    <property type="entry name" value="PHD_2"/>
    <property type="match status" value="1"/>
</dbReference>
<dbReference type="GO" id="GO:0042393">
    <property type="term" value="F:histone binding"/>
    <property type="evidence" value="ECO:0007669"/>
    <property type="project" value="UniProtKB-ARBA"/>
</dbReference>
<feature type="compositionally biased region" description="Polar residues" evidence="10">
    <location>
        <begin position="515"/>
        <end position="533"/>
    </location>
</feature>
<evidence type="ECO:0000313" key="14">
    <source>
        <dbReference type="Proteomes" id="UP000291000"/>
    </source>
</evidence>
<evidence type="ECO:0000256" key="8">
    <source>
        <dbReference type="PROSITE-ProRule" id="PRU00146"/>
    </source>
</evidence>
<dbReference type="EMBL" id="LWLT01000014">
    <property type="status" value="NOT_ANNOTATED_CDS"/>
    <property type="molecule type" value="Genomic_DNA"/>
</dbReference>